<dbReference type="EMBL" id="CABIKO010000034">
    <property type="protein sequence ID" value="VVA19174.1"/>
    <property type="molecule type" value="Genomic_DNA"/>
</dbReference>
<dbReference type="InterPro" id="IPR045272">
    <property type="entry name" value="ANXUR1/2-like"/>
</dbReference>
<name>A0A5E4ETX6_PRUDU</name>
<dbReference type="PROSITE" id="PS50011">
    <property type="entry name" value="PROTEIN_KINASE_DOM"/>
    <property type="match status" value="1"/>
</dbReference>
<keyword evidence="17" id="KW-0675">Receptor</keyword>
<keyword evidence="11" id="KW-0325">Glycoprotein</keyword>
<dbReference type="Gene3D" id="2.60.120.430">
    <property type="entry name" value="Galactose-binding lectin"/>
    <property type="match status" value="2"/>
</dbReference>
<dbReference type="GO" id="GO:0016020">
    <property type="term" value="C:membrane"/>
    <property type="evidence" value="ECO:0007669"/>
    <property type="project" value="UniProtKB-SubCell"/>
</dbReference>
<keyword evidence="7" id="KW-0418">Kinase</keyword>
<evidence type="ECO:0000259" key="16">
    <source>
        <dbReference type="PROSITE" id="PS50011"/>
    </source>
</evidence>
<organism evidence="17 18">
    <name type="scientific">Prunus dulcis</name>
    <name type="common">Almond</name>
    <name type="synonym">Amygdalus dulcis</name>
    <dbReference type="NCBI Taxonomy" id="3755"/>
    <lineage>
        <taxon>Eukaryota</taxon>
        <taxon>Viridiplantae</taxon>
        <taxon>Streptophyta</taxon>
        <taxon>Embryophyta</taxon>
        <taxon>Tracheophyta</taxon>
        <taxon>Spermatophyta</taxon>
        <taxon>Magnoliopsida</taxon>
        <taxon>eudicotyledons</taxon>
        <taxon>Gunneridae</taxon>
        <taxon>Pentapetalae</taxon>
        <taxon>rosids</taxon>
        <taxon>fabids</taxon>
        <taxon>Rosales</taxon>
        <taxon>Rosaceae</taxon>
        <taxon>Amygdaloideae</taxon>
        <taxon>Amygdaleae</taxon>
        <taxon>Prunus</taxon>
    </lineage>
</organism>
<dbReference type="PANTHER" id="PTHR34590:SF15">
    <property type="entry name" value="PROTEIN KINASE DOMAIN-CONTAINING PROTEIN"/>
    <property type="match status" value="1"/>
</dbReference>
<dbReference type="SMART" id="SM00220">
    <property type="entry name" value="S_TKc"/>
    <property type="match status" value="1"/>
</dbReference>
<evidence type="ECO:0000256" key="8">
    <source>
        <dbReference type="ARBA" id="ARBA00022840"/>
    </source>
</evidence>
<dbReference type="CDD" id="cd12087">
    <property type="entry name" value="TM_EGFR-like"/>
    <property type="match status" value="1"/>
</dbReference>
<evidence type="ECO:0000256" key="2">
    <source>
        <dbReference type="ARBA" id="ARBA00022527"/>
    </source>
</evidence>
<dbReference type="OMA" id="GMSKAHV"/>
<keyword evidence="6 12" id="KW-0547">Nucleotide-binding</keyword>
<feature type="signal peptide" evidence="15">
    <location>
        <begin position="1"/>
        <end position="35"/>
    </location>
</feature>
<protein>
    <submittedName>
        <fullName evidence="17">PREDICTED: receptor</fullName>
    </submittedName>
</protein>
<evidence type="ECO:0000256" key="1">
    <source>
        <dbReference type="ARBA" id="ARBA00004479"/>
    </source>
</evidence>
<keyword evidence="2" id="KW-0723">Serine/threonine-protein kinase</keyword>
<evidence type="ECO:0000256" key="4">
    <source>
        <dbReference type="ARBA" id="ARBA00022692"/>
    </source>
</evidence>
<dbReference type="InParanoid" id="A0A5E4ETX6"/>
<feature type="domain" description="Protein kinase" evidence="16">
    <location>
        <begin position="552"/>
        <end position="829"/>
    </location>
</feature>
<dbReference type="InterPro" id="IPR024788">
    <property type="entry name" value="Malectin-like_Carb-bd_dom"/>
</dbReference>
<dbReference type="GO" id="GO:0004714">
    <property type="term" value="F:transmembrane receptor protein tyrosine kinase activity"/>
    <property type="evidence" value="ECO:0007669"/>
    <property type="project" value="InterPro"/>
</dbReference>
<dbReference type="Proteomes" id="UP000327085">
    <property type="component" value="Chromosome 3"/>
</dbReference>
<sequence>MKNPSSKHLHKSITMKPFMTPLFLPLFLHIITVDGAGDTSPIYSPVDAITLQCGFFGDQLHPGDDRTWTGDINSKFSPFENQAAGSPSISRQAPSSSSVPYSTARLSRSEFTYRFPVTTGQKFIRLYFNPASYGPDFDRSKALFSVKAGGFTLLKDFNSSVTADASGFGTIYREFCLNVESEQSLNITFMPSRETADAYAFINGIEIVSMPNNLYYTSAQNSDGVNYIGSGNTFRIENDTALEMMYRFNVGGRSLFFNLDTGMYRKWYGEQDENKYLDYLSLKFSVLPQNTSIELKFTEIAKYSAPEELYHTGRSMGENKTINKSYNLTWEFPVDPKFFYLLRLHFCEFESGITKPRDRQFQISIANQTAEKAWDIIAWSRGNGRPIYKDYVVFMPAGPGSQKKVTLFLALQANPKDSETNFNDAILNGLEIFKLSDTNRNLAGPNPDLPSLTPPKMSPPQSPKISKKSSTSLIAIVAGVVSGLLVLVSILGIFLAVRRGGKVKDSSSSHGTKWGPFSFSTNKSTKTRSSSLPSDLCRYFSLTEIKTATQNFNSVFIIGVGGFGHVYKGNINVDGGATCVAIKRLKPESSQGALEFKTEIEMLSQLRHNHLVPLIGYCTDEGEMILVYDYMSRGTLRDHLYHTDNPPLAWDQRLQICIGAARGLHYLHTGAKYTIIHRDVKSTNILLDEKWVAKVSDFGLSKMGSTTVSKTHISTVVKGSFGYLDPEYYRRQQLTEKSDVYSFGVVLCEVLCARPALIRTVEKKQMSLAEWTKICHRNGKIDQIIDPSLRGKIGNACLNKYVEIAVSCLQDNGIERPSMNDVVWGLEFALQLQQSGGGVLNFSEVKKGEDEESLMNAASDAGFSCSWENSSSESKVSRVTKSSSDHNSSTNESMKGMSGTVFSEINDPNGR</sequence>
<dbReference type="SUPFAM" id="SSF56112">
    <property type="entry name" value="Protein kinase-like (PK-like)"/>
    <property type="match status" value="1"/>
</dbReference>
<evidence type="ECO:0000256" key="6">
    <source>
        <dbReference type="ARBA" id="ARBA00022741"/>
    </source>
</evidence>
<dbReference type="PROSITE" id="PS00107">
    <property type="entry name" value="PROTEIN_KINASE_ATP"/>
    <property type="match status" value="1"/>
</dbReference>
<evidence type="ECO:0000256" key="13">
    <source>
        <dbReference type="SAM" id="MobiDB-lite"/>
    </source>
</evidence>
<evidence type="ECO:0000256" key="14">
    <source>
        <dbReference type="SAM" id="Phobius"/>
    </source>
</evidence>
<evidence type="ECO:0000256" key="5">
    <source>
        <dbReference type="ARBA" id="ARBA00022729"/>
    </source>
</evidence>
<evidence type="ECO:0000313" key="17">
    <source>
        <dbReference type="EMBL" id="VVA19174.1"/>
    </source>
</evidence>
<keyword evidence="9 14" id="KW-1133">Transmembrane helix</keyword>
<keyword evidence="4 14" id="KW-0812">Transmembrane</keyword>
<proteinExistence type="predicted"/>
<dbReference type="Pfam" id="PF07714">
    <property type="entry name" value="PK_Tyr_Ser-Thr"/>
    <property type="match status" value="1"/>
</dbReference>
<dbReference type="FunFam" id="3.30.200.20:FF:000039">
    <property type="entry name" value="receptor-like protein kinase FERONIA"/>
    <property type="match status" value="1"/>
</dbReference>
<dbReference type="GO" id="GO:0004674">
    <property type="term" value="F:protein serine/threonine kinase activity"/>
    <property type="evidence" value="ECO:0007669"/>
    <property type="project" value="UniProtKB-KW"/>
</dbReference>
<dbReference type="FunFam" id="2.60.120.430:FF:000007">
    <property type="entry name" value="FERONIA receptor-like kinase"/>
    <property type="match status" value="1"/>
</dbReference>
<dbReference type="InterPro" id="IPR011009">
    <property type="entry name" value="Kinase-like_dom_sf"/>
</dbReference>
<feature type="region of interest" description="Disordered" evidence="13">
    <location>
        <begin position="865"/>
        <end position="911"/>
    </location>
</feature>
<evidence type="ECO:0000256" key="10">
    <source>
        <dbReference type="ARBA" id="ARBA00023136"/>
    </source>
</evidence>
<dbReference type="FunFam" id="1.10.510.10:FF:000252">
    <property type="entry name" value="Receptor-like protein kinase FERONIA"/>
    <property type="match status" value="1"/>
</dbReference>
<dbReference type="Pfam" id="PF12819">
    <property type="entry name" value="Malectin_like"/>
    <property type="match status" value="1"/>
</dbReference>
<feature type="region of interest" description="Disordered" evidence="13">
    <location>
        <begin position="443"/>
        <end position="466"/>
    </location>
</feature>
<dbReference type="PROSITE" id="PS00108">
    <property type="entry name" value="PROTEIN_KINASE_ST"/>
    <property type="match status" value="1"/>
</dbReference>
<reference evidence="18" key="1">
    <citation type="journal article" date="2020" name="Plant J.">
        <title>Transposons played a major role in the diversification between the closely related almond and peach genomes: results from the almond genome sequence.</title>
        <authorList>
            <person name="Alioto T."/>
            <person name="Alexiou K.G."/>
            <person name="Bardil A."/>
            <person name="Barteri F."/>
            <person name="Castanera R."/>
            <person name="Cruz F."/>
            <person name="Dhingra A."/>
            <person name="Duval H."/>
            <person name="Fernandez I Marti A."/>
            <person name="Frias L."/>
            <person name="Galan B."/>
            <person name="Garcia J.L."/>
            <person name="Howad W."/>
            <person name="Gomez-Garrido J."/>
            <person name="Gut M."/>
            <person name="Julca I."/>
            <person name="Morata J."/>
            <person name="Puigdomenech P."/>
            <person name="Ribeca P."/>
            <person name="Rubio Cabetas M.J."/>
            <person name="Vlasova A."/>
            <person name="Wirthensohn M."/>
            <person name="Garcia-Mas J."/>
            <person name="Gabaldon T."/>
            <person name="Casacuberta J.M."/>
            <person name="Arus P."/>
        </authorList>
    </citation>
    <scope>NUCLEOTIDE SEQUENCE [LARGE SCALE GENOMIC DNA]</scope>
    <source>
        <strain evidence="18">cv. Texas</strain>
    </source>
</reference>
<dbReference type="Gene3D" id="3.30.200.20">
    <property type="entry name" value="Phosphorylase Kinase, domain 1"/>
    <property type="match status" value="1"/>
</dbReference>
<evidence type="ECO:0000256" key="15">
    <source>
        <dbReference type="SAM" id="SignalP"/>
    </source>
</evidence>
<dbReference type="Gene3D" id="1.10.510.10">
    <property type="entry name" value="Transferase(Phosphotransferase) domain 1"/>
    <property type="match status" value="1"/>
</dbReference>
<dbReference type="PANTHER" id="PTHR34590">
    <property type="entry name" value="OS03G0124300 PROTEIN-RELATED"/>
    <property type="match status" value="1"/>
</dbReference>
<evidence type="ECO:0000256" key="11">
    <source>
        <dbReference type="ARBA" id="ARBA00023180"/>
    </source>
</evidence>
<feature type="transmembrane region" description="Helical" evidence="14">
    <location>
        <begin position="473"/>
        <end position="497"/>
    </location>
</feature>
<evidence type="ECO:0000313" key="18">
    <source>
        <dbReference type="Proteomes" id="UP000327085"/>
    </source>
</evidence>
<dbReference type="InterPro" id="IPR001245">
    <property type="entry name" value="Ser-Thr/Tyr_kinase_cat_dom"/>
</dbReference>
<dbReference type="GO" id="GO:0010038">
    <property type="term" value="P:response to metal ion"/>
    <property type="evidence" value="ECO:0007669"/>
    <property type="project" value="UniProtKB-ARBA"/>
</dbReference>
<keyword evidence="3" id="KW-0808">Transferase</keyword>
<dbReference type="InterPro" id="IPR008271">
    <property type="entry name" value="Ser/Thr_kinase_AS"/>
</dbReference>
<feature type="compositionally biased region" description="Pro residues" evidence="13">
    <location>
        <begin position="452"/>
        <end position="462"/>
    </location>
</feature>
<dbReference type="AlphaFoldDB" id="A0A5E4ETX6"/>
<comment type="subcellular location">
    <subcellularLocation>
        <location evidence="1">Membrane</location>
        <topology evidence="1">Single-pass type I membrane protein</topology>
    </subcellularLocation>
</comment>
<feature type="chain" id="PRO_5022770009" evidence="15">
    <location>
        <begin position="36"/>
        <end position="911"/>
    </location>
</feature>
<dbReference type="Gramene" id="VVA19174">
    <property type="protein sequence ID" value="VVA19174"/>
    <property type="gene ID" value="Prudul26B029293"/>
</dbReference>
<gene>
    <name evidence="17" type="ORF">ALMOND_2B029293</name>
</gene>
<keyword evidence="10 14" id="KW-0472">Membrane</keyword>
<dbReference type="InterPro" id="IPR017441">
    <property type="entry name" value="Protein_kinase_ATP_BS"/>
</dbReference>
<keyword evidence="8 12" id="KW-0067">ATP-binding</keyword>
<evidence type="ECO:0000256" key="7">
    <source>
        <dbReference type="ARBA" id="ARBA00022777"/>
    </source>
</evidence>
<evidence type="ECO:0000256" key="9">
    <source>
        <dbReference type="ARBA" id="ARBA00022989"/>
    </source>
</evidence>
<dbReference type="CDD" id="cd14066">
    <property type="entry name" value="STKc_IRAK"/>
    <property type="match status" value="1"/>
</dbReference>
<feature type="binding site" evidence="12">
    <location>
        <position position="583"/>
    </location>
    <ligand>
        <name>ATP</name>
        <dbReference type="ChEBI" id="CHEBI:30616"/>
    </ligand>
</feature>
<dbReference type="FunFam" id="2.60.120.430:FF:000003">
    <property type="entry name" value="FERONIA receptor-like kinase"/>
    <property type="match status" value="1"/>
</dbReference>
<feature type="compositionally biased region" description="Low complexity" evidence="13">
    <location>
        <begin position="865"/>
        <end position="893"/>
    </location>
</feature>
<accession>A0A5E4ETX6</accession>
<dbReference type="GO" id="GO:0005524">
    <property type="term" value="F:ATP binding"/>
    <property type="evidence" value="ECO:0007669"/>
    <property type="project" value="UniProtKB-UniRule"/>
</dbReference>
<evidence type="ECO:0000256" key="12">
    <source>
        <dbReference type="PROSITE-ProRule" id="PRU10141"/>
    </source>
</evidence>
<dbReference type="InterPro" id="IPR000719">
    <property type="entry name" value="Prot_kinase_dom"/>
</dbReference>
<keyword evidence="5 15" id="KW-0732">Signal</keyword>
<evidence type="ECO:0000256" key="3">
    <source>
        <dbReference type="ARBA" id="ARBA00022679"/>
    </source>
</evidence>